<evidence type="ECO:0000259" key="2">
    <source>
        <dbReference type="Pfam" id="PF00656"/>
    </source>
</evidence>
<dbReference type="EMBL" id="JBHYPX010000009">
    <property type="protein sequence ID" value="MFE1351661.1"/>
    <property type="molecule type" value="Genomic_DNA"/>
</dbReference>
<feature type="domain" description="Peptidase C14 caspase" evidence="2">
    <location>
        <begin position="6"/>
        <end position="226"/>
    </location>
</feature>
<protein>
    <submittedName>
        <fullName evidence="3">Caspase family protein</fullName>
    </submittedName>
</protein>
<comment type="caution">
    <text evidence="3">The sequence shown here is derived from an EMBL/GenBank/DDBJ whole genome shotgun (WGS) entry which is preliminary data.</text>
</comment>
<dbReference type="Proteomes" id="UP001599542">
    <property type="component" value="Unassembled WGS sequence"/>
</dbReference>
<gene>
    <name evidence="3" type="ORF">ACFW6T_06670</name>
</gene>
<keyword evidence="4" id="KW-1185">Reference proteome</keyword>
<dbReference type="PANTHER" id="PTHR22576">
    <property type="entry name" value="MUCOSA ASSOCIATED LYMPHOID TISSUE LYMPHOMA TRANSLOCATION PROTEIN 1/PARACASPASE"/>
    <property type="match status" value="1"/>
</dbReference>
<name>A0ABW6GFY3_9ACTN</name>
<dbReference type="InterPro" id="IPR052039">
    <property type="entry name" value="Caspase-related_regulators"/>
</dbReference>
<sequence>MGGFAALLIGASDYRHKNISPLPFVTRDLEGLGGALRARGFRVVLPKAHGQVSANFVNGEIAAFLRAARSRENLLICLSGHGLHAEGEDYLIPEDVHGGLDPIWSGCVAINWRKEVERSHAGQVLFLIDACREGVHRGTMGASVGWASREALRVAGMKVAHFYACSPGESAHFVAPGGRPGQTRRGPDDSSFSLFSRAVLDTLLADRGPLNLEQLRVDVQARIEEFHRRHRKGGDAQRVRVITDVDHTEFLVAGPLRRATDLPATAPPADTPVRTLQPLGAAPAPSAPVLPADPWQLMAGAVYEAQTTGDTTHLAELAVVGPVELLLLNADWGNPAAIAAMWQAAAERRPVPALVDLAAGLCGANRSATAHDLLAAAAGARPADELLTALAALPAATADPLRETLLRALGALPAADLAGRATALYRAGYGDEAAQVLRTARPGPHSLPLLLSALDGAGLRAEAGRLVAEAVDRYGHTEVNLLLGALSRAGLAELRTAAVTAVAQGPVDRLVEHLAAWRTDTGPDADVEHALRTVLAGHRDRHLLPAALRRGGLEHHLATVFRGYAGLAPAELRPLLGRLVADGVQEDAEAVVLEAVRPFRPDRAAELAVLLCGDGPVALVGPVLGELCTTPVDQVAEFLARVEKSPELSEDDRHSLTAEAVPVLGARYPARALAGLFTALEGATSASVARGLLEVVVRTRSRADLVAVLATASDEQRGALLTRIVENPCPPGRLAELVHLPEHQELRRRIGDEVARSVAAGCSHQVLTAVLAELLVRQWTDGQELLLRHLAESPDTRLLVEVAQGLTGQGHWQQATDLLVSAASGLDTGRLVALLRSLLAAAEADLGRWLLEVATEGRPAADLVALVVDLLQDDGSPPYRRLADEGAGFLLRRAGQWPPEEVAELIVALDAVPQDARAPVGIAAVLRAYSGNRRAGDTEALLEALLRTGHQPGARITEAVRARTLELFAAVRRDGGGAGLRFLLAAVRCDLPMRDHEFSGLLAVLRTTGSDGEPALEQLARFQPALRMADLLNEFIHADAFDVLCRGLAERPVVEIVGVLGRSGHDVLRRFVEYAVRTVPRDRCRALLVGLLAGRQVAEATYLLEALHWNKDVEEFGELLIALDEPGLAGGEFARSAVVPRCVPFSPGTELLAYLNRRGARRAAFPVLCMLARRGDGSDNWLQLCRAGWFDHAAVLFDAARPEVNGADWCRELSRRLPGHDRAAFLHGTGGDRPVDELARNGARWSARTAALMYRPPEDVRALLVALADRPGERHRAVLWRVLAAVRPSDELALILAGLAAVGAVNEVFGVVDSVVSGEPVAKAVALLDPGPGSDAVVQLVRSPAAQEMLGRFLARLFRAGYGLRAGRLIDGLVLVDRDGALVAGMVERLALDGIPLKDRDRLTANYCWTRPAEEVARFLRRLDRPVTAADRDRALAMVADSSWAFFVKHYLDAQGDRHLSARLDDPTLRSGAPPEPRAPSRTWPWSRRRGGADGR</sequence>
<proteinExistence type="predicted"/>
<dbReference type="SUPFAM" id="SSF52129">
    <property type="entry name" value="Caspase-like"/>
    <property type="match status" value="1"/>
</dbReference>
<evidence type="ECO:0000256" key="1">
    <source>
        <dbReference type="SAM" id="MobiDB-lite"/>
    </source>
</evidence>
<reference evidence="3 4" key="1">
    <citation type="submission" date="2024-09" db="EMBL/GenBank/DDBJ databases">
        <title>The Natural Products Discovery Center: Release of the First 8490 Sequenced Strains for Exploring Actinobacteria Biosynthetic Diversity.</title>
        <authorList>
            <person name="Kalkreuter E."/>
            <person name="Kautsar S.A."/>
            <person name="Yang D."/>
            <person name="Bader C.D."/>
            <person name="Teijaro C.N."/>
            <person name="Fluegel L."/>
            <person name="Davis C.M."/>
            <person name="Simpson J.R."/>
            <person name="Lauterbach L."/>
            <person name="Steele A.D."/>
            <person name="Gui C."/>
            <person name="Meng S."/>
            <person name="Li G."/>
            <person name="Viehrig K."/>
            <person name="Ye F."/>
            <person name="Su P."/>
            <person name="Kiefer A.F."/>
            <person name="Nichols A."/>
            <person name="Cepeda A.J."/>
            <person name="Yan W."/>
            <person name="Fan B."/>
            <person name="Jiang Y."/>
            <person name="Adhikari A."/>
            <person name="Zheng C.-J."/>
            <person name="Schuster L."/>
            <person name="Cowan T.M."/>
            <person name="Smanski M.J."/>
            <person name="Chevrette M.G."/>
            <person name="De Carvalho L.P.S."/>
            <person name="Shen B."/>
        </authorList>
    </citation>
    <scope>NUCLEOTIDE SEQUENCE [LARGE SCALE GENOMIC DNA]</scope>
    <source>
        <strain evidence="3 4">NPDC058753</strain>
    </source>
</reference>
<evidence type="ECO:0000313" key="4">
    <source>
        <dbReference type="Proteomes" id="UP001599542"/>
    </source>
</evidence>
<organism evidence="3 4">
    <name type="scientific">Kitasatospora phosalacinea</name>
    <dbReference type="NCBI Taxonomy" id="2065"/>
    <lineage>
        <taxon>Bacteria</taxon>
        <taxon>Bacillati</taxon>
        <taxon>Actinomycetota</taxon>
        <taxon>Actinomycetes</taxon>
        <taxon>Kitasatosporales</taxon>
        <taxon>Streptomycetaceae</taxon>
        <taxon>Kitasatospora</taxon>
    </lineage>
</organism>
<dbReference type="Pfam" id="PF00656">
    <property type="entry name" value="Peptidase_C14"/>
    <property type="match status" value="1"/>
</dbReference>
<accession>A0ABW6GFY3</accession>
<dbReference type="InterPro" id="IPR029030">
    <property type="entry name" value="Caspase-like_dom_sf"/>
</dbReference>
<feature type="region of interest" description="Disordered" evidence="1">
    <location>
        <begin position="1464"/>
        <end position="1496"/>
    </location>
</feature>
<dbReference type="PANTHER" id="PTHR22576:SF37">
    <property type="entry name" value="MUCOSA-ASSOCIATED LYMPHOID TISSUE LYMPHOMA TRANSLOCATION PROTEIN 1"/>
    <property type="match status" value="1"/>
</dbReference>
<evidence type="ECO:0000313" key="3">
    <source>
        <dbReference type="EMBL" id="MFE1351661.1"/>
    </source>
</evidence>
<dbReference type="InterPro" id="IPR011600">
    <property type="entry name" value="Pept_C14_caspase"/>
</dbReference>
<dbReference type="Gene3D" id="3.40.50.1460">
    <property type="match status" value="1"/>
</dbReference>
<dbReference type="RefSeq" id="WP_380321978.1">
    <property type="nucleotide sequence ID" value="NZ_JBHYPW010000016.1"/>
</dbReference>